<keyword evidence="6" id="KW-0378">Hydrolase</keyword>
<dbReference type="GO" id="GO:0071111">
    <property type="term" value="F:cyclic-guanylate-specific phosphodiesterase activity"/>
    <property type="evidence" value="ECO:0007669"/>
    <property type="project" value="UniProtKB-EC"/>
</dbReference>
<evidence type="ECO:0000256" key="1">
    <source>
        <dbReference type="ARBA" id="ARBA00004651"/>
    </source>
</evidence>
<evidence type="ECO:0000313" key="12">
    <source>
        <dbReference type="EMBL" id="PSN09329.1"/>
    </source>
</evidence>
<dbReference type="InterPro" id="IPR001633">
    <property type="entry name" value="EAL_dom"/>
</dbReference>
<dbReference type="Pfam" id="PF00563">
    <property type="entry name" value="EAL"/>
    <property type="match status" value="1"/>
</dbReference>
<evidence type="ECO:0000256" key="5">
    <source>
        <dbReference type="ARBA" id="ARBA00022692"/>
    </source>
</evidence>
<dbReference type="Pfam" id="PF12792">
    <property type="entry name" value="CSS-motif"/>
    <property type="match status" value="1"/>
</dbReference>
<sequence length="527" mass="59450">MTNRQLQSLVTAVLILAVLFPVALSIWFAKNNASRTFNQELETYTARTQARIGMVIDQARETLQVLNELQSEPCSPEHLMSLRRLSYTHRYIQEIIWLDGLTPRCSSLESSSSQPPLPKPDAINAGGYRAWYTSRSDLGMNFQMVAIGLKRYVVIIDPLSFIDTIPFSSNPLHLALFGTLSNRVIASTSTLNPKVLEIAQREHLSKVTLDGNRYELQPMPQFNLMVVSWASLAPQEKAWRDQLAVWMPVSIFISLLAAAFISRLLTRMQTSRYRLANALKHRALTLHYQPVVELQSGRVVGAEALVRWQQSDGTQLSPDVFITLAEQTGMINELSRYVVDNVFAEMAEWLREHPTQHIAINLAAQDLTSTVLLDRLNELCDEYGVAHHQIAIELTERSFAQPEITGPILARYRQAGYPVCIDDFGTGYSSLSYLQELDVDVLKIDKSFIAALDRKRVTPHIIDMARSLELEMVAEGVEDADQEAWLHRHGVQYGQGWLYSKALPGPAFIAWAERNLGQNEDESLLES</sequence>
<dbReference type="Proteomes" id="UP000240212">
    <property type="component" value="Unassembled WGS sequence"/>
</dbReference>
<dbReference type="PANTHER" id="PTHR33121">
    <property type="entry name" value="CYCLIC DI-GMP PHOSPHODIESTERASE PDEF"/>
    <property type="match status" value="1"/>
</dbReference>
<dbReference type="SMART" id="SM00052">
    <property type="entry name" value="EAL"/>
    <property type="match status" value="1"/>
</dbReference>
<evidence type="ECO:0000256" key="4">
    <source>
        <dbReference type="ARBA" id="ARBA00022636"/>
    </source>
</evidence>
<keyword evidence="7 10" id="KW-1133">Transmembrane helix</keyword>
<evidence type="ECO:0000256" key="8">
    <source>
        <dbReference type="ARBA" id="ARBA00023136"/>
    </source>
</evidence>
<name>A0A2P8VP38_9ENTR</name>
<keyword evidence="4" id="KW-0973">c-di-GMP</keyword>
<feature type="transmembrane region" description="Helical" evidence="10">
    <location>
        <begin position="243"/>
        <end position="265"/>
    </location>
</feature>
<feature type="domain" description="EAL" evidence="11">
    <location>
        <begin position="268"/>
        <end position="516"/>
    </location>
</feature>
<dbReference type="RefSeq" id="WP_106875886.1">
    <property type="nucleotide sequence ID" value="NZ_PYEP01000001.1"/>
</dbReference>
<evidence type="ECO:0000256" key="9">
    <source>
        <dbReference type="ARBA" id="ARBA00034290"/>
    </source>
</evidence>
<dbReference type="InterPro" id="IPR035919">
    <property type="entry name" value="EAL_sf"/>
</dbReference>
<evidence type="ECO:0000259" key="11">
    <source>
        <dbReference type="PROSITE" id="PS50883"/>
    </source>
</evidence>
<keyword evidence="13" id="KW-1185">Reference proteome</keyword>
<comment type="subcellular location">
    <subcellularLocation>
        <location evidence="1">Cell membrane</location>
        <topology evidence="1">Multi-pass membrane protein</topology>
    </subcellularLocation>
</comment>
<keyword evidence="8 10" id="KW-0472">Membrane</keyword>
<evidence type="ECO:0000256" key="10">
    <source>
        <dbReference type="SAM" id="Phobius"/>
    </source>
</evidence>
<evidence type="ECO:0000313" key="13">
    <source>
        <dbReference type="Proteomes" id="UP000240212"/>
    </source>
</evidence>
<accession>A0A2P8VP38</accession>
<dbReference type="GO" id="GO:0005886">
    <property type="term" value="C:plasma membrane"/>
    <property type="evidence" value="ECO:0007669"/>
    <property type="project" value="UniProtKB-SubCell"/>
</dbReference>
<evidence type="ECO:0000256" key="3">
    <source>
        <dbReference type="ARBA" id="ARBA00022475"/>
    </source>
</evidence>
<dbReference type="PROSITE" id="PS50883">
    <property type="entry name" value="EAL"/>
    <property type="match status" value="1"/>
</dbReference>
<keyword evidence="3" id="KW-1003">Cell membrane</keyword>
<organism evidence="12 13">
    <name type="scientific">Siccibacter turicensis</name>
    <dbReference type="NCBI Taxonomy" id="357233"/>
    <lineage>
        <taxon>Bacteria</taxon>
        <taxon>Pseudomonadati</taxon>
        <taxon>Pseudomonadota</taxon>
        <taxon>Gammaproteobacteria</taxon>
        <taxon>Enterobacterales</taxon>
        <taxon>Enterobacteriaceae</taxon>
        <taxon>Siccibacter</taxon>
    </lineage>
</organism>
<dbReference type="OrthoDB" id="9812358at2"/>
<protein>
    <recommendedName>
        <fullName evidence="2">cyclic-guanylate-specific phosphodiesterase</fullName>
        <ecNumber evidence="2">3.1.4.52</ecNumber>
    </recommendedName>
</protein>
<dbReference type="InterPro" id="IPR050706">
    <property type="entry name" value="Cyclic-di-GMP_PDE-like"/>
</dbReference>
<dbReference type="AlphaFoldDB" id="A0A2P8VP38"/>
<dbReference type="Gene3D" id="3.20.20.450">
    <property type="entry name" value="EAL domain"/>
    <property type="match status" value="1"/>
</dbReference>
<gene>
    <name evidence="12" type="ORF">C7G83_00815</name>
</gene>
<dbReference type="EMBL" id="PYEP01000001">
    <property type="protein sequence ID" value="PSN09329.1"/>
    <property type="molecule type" value="Genomic_DNA"/>
</dbReference>
<dbReference type="InterPro" id="IPR024744">
    <property type="entry name" value="CSS-motif_dom"/>
</dbReference>
<dbReference type="CDD" id="cd01948">
    <property type="entry name" value="EAL"/>
    <property type="match status" value="1"/>
</dbReference>
<comment type="catalytic activity">
    <reaction evidence="9">
        <text>3',3'-c-di-GMP + H2O = 5'-phosphoguanylyl(3'-&gt;5')guanosine + H(+)</text>
        <dbReference type="Rhea" id="RHEA:24902"/>
        <dbReference type="ChEBI" id="CHEBI:15377"/>
        <dbReference type="ChEBI" id="CHEBI:15378"/>
        <dbReference type="ChEBI" id="CHEBI:58754"/>
        <dbReference type="ChEBI" id="CHEBI:58805"/>
        <dbReference type="EC" id="3.1.4.52"/>
    </reaction>
</comment>
<evidence type="ECO:0000256" key="2">
    <source>
        <dbReference type="ARBA" id="ARBA00012282"/>
    </source>
</evidence>
<proteinExistence type="predicted"/>
<dbReference type="PANTHER" id="PTHR33121:SF81">
    <property type="entry name" value="CYCLIC DI-GMP PHOSPHODIESTERASE PDEB-RELATED"/>
    <property type="match status" value="1"/>
</dbReference>
<dbReference type="SUPFAM" id="SSF141868">
    <property type="entry name" value="EAL domain-like"/>
    <property type="match status" value="1"/>
</dbReference>
<evidence type="ECO:0000256" key="7">
    <source>
        <dbReference type="ARBA" id="ARBA00022989"/>
    </source>
</evidence>
<dbReference type="EC" id="3.1.4.52" evidence="2"/>
<keyword evidence="5 10" id="KW-0812">Transmembrane</keyword>
<evidence type="ECO:0000256" key="6">
    <source>
        <dbReference type="ARBA" id="ARBA00022801"/>
    </source>
</evidence>
<comment type="caution">
    <text evidence="12">The sequence shown here is derived from an EMBL/GenBank/DDBJ whole genome shotgun (WGS) entry which is preliminary data.</text>
</comment>
<reference evidence="12 13" key="1">
    <citation type="submission" date="2018-03" db="EMBL/GenBank/DDBJ databases">
        <title>Draft genome sequence of the first documented clinical Siccibacter turicensis isolate in Austria.</title>
        <authorList>
            <person name="Lepuschitz S."/>
            <person name="Pekard-Amenitsch S."/>
            <person name="Haunold R."/>
            <person name="Schill S."/>
            <person name="Mach R."/>
            <person name="Allerberger F."/>
            <person name="Ruppitsch W."/>
            <person name="Forsythe S.J."/>
        </authorList>
    </citation>
    <scope>NUCLEOTIDE SEQUENCE [LARGE SCALE GENOMIC DNA]</scope>
    <source>
        <strain evidence="12 13">6100069499-17</strain>
    </source>
</reference>
<dbReference type="STRING" id="1388748.GCA_000463155_01761"/>